<evidence type="ECO:0000256" key="3">
    <source>
        <dbReference type="ARBA" id="ARBA00022485"/>
    </source>
</evidence>
<dbReference type="InterPro" id="IPR006137">
    <property type="entry name" value="NADH_UbQ_OxRdtase-like_20kDa"/>
</dbReference>
<keyword evidence="6" id="KW-0411">Iron-sulfur</keyword>
<evidence type="ECO:0000256" key="5">
    <source>
        <dbReference type="ARBA" id="ARBA00023004"/>
    </source>
</evidence>
<keyword evidence="5" id="KW-0408">Iron</keyword>
<dbReference type="PANTHER" id="PTHR42989">
    <property type="entry name" value="HYDROGENASE-4 COMPONENT I"/>
    <property type="match status" value="1"/>
</dbReference>
<keyword evidence="4" id="KW-0479">Metal-binding</keyword>
<dbReference type="SUPFAM" id="SSF56770">
    <property type="entry name" value="HydA/Nqo6-like"/>
    <property type="match status" value="1"/>
</dbReference>
<keyword evidence="9" id="KW-1185">Reference proteome</keyword>
<sequence length="140" mass="15331">MEMSSNPKIFRINTGSCNGCDVEIAASVMSSRFDLQKLGCEYIETSEDADIFMITGPVTARSLPFLKEVIKNHKKPYVVISLGTCSVTCGIFRDSYPILGPVDSYVNVDVNVAGCPPRPQAILEGVKTAIEILKRKNNEI</sequence>
<evidence type="ECO:0000256" key="1">
    <source>
        <dbReference type="ARBA" id="ARBA00001966"/>
    </source>
</evidence>
<evidence type="ECO:0000313" key="9">
    <source>
        <dbReference type="Proteomes" id="UP000306825"/>
    </source>
</evidence>
<evidence type="ECO:0000259" key="7">
    <source>
        <dbReference type="Pfam" id="PF01058"/>
    </source>
</evidence>
<comment type="cofactor">
    <cofactor evidence="1">
        <name>[4Fe-4S] cluster</name>
        <dbReference type="ChEBI" id="CHEBI:49883"/>
    </cofactor>
</comment>
<dbReference type="Proteomes" id="UP000306825">
    <property type="component" value="Chromosome"/>
</dbReference>
<dbReference type="Pfam" id="PF01058">
    <property type="entry name" value="Oxidored_q6"/>
    <property type="match status" value="1"/>
</dbReference>
<gene>
    <name evidence="8" type="ORF">FE773_06940</name>
</gene>
<dbReference type="PANTHER" id="PTHR42989:SF1">
    <property type="entry name" value="FORMATE HYDROGENLYASE SUBUNIT 7-RELATED"/>
    <property type="match status" value="1"/>
</dbReference>
<reference evidence="8 9" key="1">
    <citation type="submission" date="2019-05" db="EMBL/GenBank/DDBJ databases">
        <title>A comparative analysis of the Nautiliaceae.</title>
        <authorList>
            <person name="Grosche A."/>
            <person name="Smedile F."/>
            <person name="Vetriani C."/>
        </authorList>
    </citation>
    <scope>NUCLEOTIDE SEQUENCE [LARGE SCALE GENOMIC DNA]</scope>
    <source>
        <strain evidence="8 9">TB-2</strain>
    </source>
</reference>
<evidence type="ECO:0000256" key="4">
    <source>
        <dbReference type="ARBA" id="ARBA00022723"/>
    </source>
</evidence>
<protein>
    <submittedName>
        <fullName evidence="8">NADH ubiquinone oxidoreductase</fullName>
    </submittedName>
</protein>
<comment type="similarity">
    <text evidence="2">Belongs to the complex I 20 kDa subunit family.</text>
</comment>
<name>A0ABX5VDL6_9BACT</name>
<accession>A0ABX5VDL6</accession>
<evidence type="ECO:0000313" key="8">
    <source>
        <dbReference type="EMBL" id="QCT94931.1"/>
    </source>
</evidence>
<evidence type="ECO:0000256" key="2">
    <source>
        <dbReference type="ARBA" id="ARBA00009173"/>
    </source>
</evidence>
<dbReference type="InterPro" id="IPR052375">
    <property type="entry name" value="Complex_I_20kDa-like"/>
</dbReference>
<keyword evidence="3" id="KW-0004">4Fe-4S</keyword>
<feature type="domain" description="NADH:ubiquinone oxidoreductase-like 20kDa subunit" evidence="7">
    <location>
        <begin position="17"/>
        <end position="127"/>
    </location>
</feature>
<organism evidence="8 9">
    <name type="scientific">Caminibacter mediatlanticus TB-2</name>
    <dbReference type="NCBI Taxonomy" id="391592"/>
    <lineage>
        <taxon>Bacteria</taxon>
        <taxon>Pseudomonadati</taxon>
        <taxon>Campylobacterota</taxon>
        <taxon>Epsilonproteobacteria</taxon>
        <taxon>Nautiliales</taxon>
        <taxon>Nautiliaceae</taxon>
        <taxon>Caminibacter</taxon>
    </lineage>
</organism>
<keyword evidence="8" id="KW-0830">Ubiquinone</keyword>
<dbReference type="Gene3D" id="3.40.50.12280">
    <property type="match status" value="1"/>
</dbReference>
<evidence type="ECO:0000256" key="6">
    <source>
        <dbReference type="ARBA" id="ARBA00023014"/>
    </source>
</evidence>
<proteinExistence type="inferred from homology"/>
<dbReference type="EMBL" id="CP040463">
    <property type="protein sequence ID" value="QCT94931.1"/>
    <property type="molecule type" value="Genomic_DNA"/>
</dbReference>